<organism evidence="1 2">
    <name type="scientific">Marasmius crinis-equi</name>
    <dbReference type="NCBI Taxonomy" id="585013"/>
    <lineage>
        <taxon>Eukaryota</taxon>
        <taxon>Fungi</taxon>
        <taxon>Dikarya</taxon>
        <taxon>Basidiomycota</taxon>
        <taxon>Agaricomycotina</taxon>
        <taxon>Agaricomycetes</taxon>
        <taxon>Agaricomycetidae</taxon>
        <taxon>Agaricales</taxon>
        <taxon>Marasmiineae</taxon>
        <taxon>Marasmiaceae</taxon>
        <taxon>Marasmius</taxon>
    </lineage>
</organism>
<comment type="caution">
    <text evidence="1">The sequence shown here is derived from an EMBL/GenBank/DDBJ whole genome shotgun (WGS) entry which is preliminary data.</text>
</comment>
<name>A0ABR3FG26_9AGAR</name>
<dbReference type="Proteomes" id="UP001465976">
    <property type="component" value="Unassembled WGS sequence"/>
</dbReference>
<proteinExistence type="predicted"/>
<protein>
    <submittedName>
        <fullName evidence="1">Uncharacterized protein</fullName>
    </submittedName>
</protein>
<sequence length="240" mass="27549">MAWTRLWSLNLKFSGPSSQNHHAAFETAISKAFETITTPALTNLSVSVIYMARFRGLHNQRIANDRDLPFHDLLLRSECQIANLHLCMLFDEARLGKTLDLISPTLKALTVDIRGWNGYFNRRVRFGDEPDPATFIDPVQKALVPSGNHVACPNLARIHFKSCILRDCRIMVDLIERRSRATRIDTFKADFGEIWPGVEETFLRSALESAKSRLNGVKVEWDFWMVQDEDEESDDDSDHW</sequence>
<evidence type="ECO:0000313" key="1">
    <source>
        <dbReference type="EMBL" id="KAL0574265.1"/>
    </source>
</evidence>
<evidence type="ECO:0000313" key="2">
    <source>
        <dbReference type="Proteomes" id="UP001465976"/>
    </source>
</evidence>
<dbReference type="EMBL" id="JBAHYK010000414">
    <property type="protein sequence ID" value="KAL0574265.1"/>
    <property type="molecule type" value="Genomic_DNA"/>
</dbReference>
<keyword evidence="2" id="KW-1185">Reference proteome</keyword>
<gene>
    <name evidence="1" type="ORF">V5O48_007694</name>
</gene>
<accession>A0ABR3FG26</accession>
<reference evidence="1 2" key="1">
    <citation type="submission" date="2024-02" db="EMBL/GenBank/DDBJ databases">
        <title>A draft genome for the cacao thread blight pathogen Marasmius crinis-equi.</title>
        <authorList>
            <person name="Cohen S.P."/>
            <person name="Baruah I.K."/>
            <person name="Amoako-Attah I."/>
            <person name="Bukari Y."/>
            <person name="Meinhardt L.W."/>
            <person name="Bailey B.A."/>
        </authorList>
    </citation>
    <scope>NUCLEOTIDE SEQUENCE [LARGE SCALE GENOMIC DNA]</scope>
    <source>
        <strain evidence="1 2">GH-76</strain>
    </source>
</reference>